<dbReference type="InterPro" id="IPR041466">
    <property type="entry name" value="Dynein_AAA5_ext"/>
</dbReference>
<name>A0A9Q0Y3D8_9SAUR</name>
<evidence type="ECO:0000256" key="2">
    <source>
        <dbReference type="ARBA" id="ARBA00004245"/>
    </source>
</evidence>
<dbReference type="Gene3D" id="1.20.920.30">
    <property type="match status" value="1"/>
</dbReference>
<keyword evidence="4" id="KW-0963">Cytoplasm</keyword>
<dbReference type="GO" id="GO:0005524">
    <property type="term" value="F:ATP binding"/>
    <property type="evidence" value="ECO:0007669"/>
    <property type="project" value="UniProtKB-KW"/>
</dbReference>
<dbReference type="Gene3D" id="1.10.472.130">
    <property type="match status" value="1"/>
</dbReference>
<comment type="similarity">
    <text evidence="3">Belongs to the dynein heavy chain family.</text>
</comment>
<dbReference type="InterPro" id="IPR035699">
    <property type="entry name" value="AAA_6"/>
</dbReference>
<dbReference type="InterPro" id="IPR041589">
    <property type="entry name" value="DNAH3_AAA_lid_1"/>
</dbReference>
<feature type="domain" description="AAA+ ATPase" evidence="14">
    <location>
        <begin position="761"/>
        <end position="987"/>
    </location>
</feature>
<evidence type="ECO:0000256" key="10">
    <source>
        <dbReference type="ARBA" id="ARBA00023069"/>
    </source>
</evidence>
<reference evidence="15" key="1">
    <citation type="journal article" date="2023" name="DNA Res.">
        <title>Chromosome-level genome assembly of Phrynocephalus forsythii using third-generation DNA sequencing and Hi-C analysis.</title>
        <authorList>
            <person name="Qi Y."/>
            <person name="Zhao W."/>
            <person name="Zhao Y."/>
            <person name="Niu C."/>
            <person name="Cao S."/>
            <person name="Zhang Y."/>
        </authorList>
    </citation>
    <scope>NUCLEOTIDE SEQUENCE</scope>
    <source>
        <tissue evidence="15">Muscle</tissue>
    </source>
</reference>
<evidence type="ECO:0000256" key="9">
    <source>
        <dbReference type="ARBA" id="ARBA00023054"/>
    </source>
</evidence>
<dbReference type="FunFam" id="1.20.920.30:FF:000017">
    <property type="entry name" value="Dynein axonemal heavy chain 14"/>
    <property type="match status" value="1"/>
</dbReference>
<keyword evidence="5" id="KW-0493">Microtubule</keyword>
<dbReference type="SMART" id="SM00382">
    <property type="entry name" value="AAA"/>
    <property type="match status" value="1"/>
</dbReference>
<sequence length="1243" mass="141205">ALGKLCLSFNCSEGLDDKVMGKMFCGLVQSGAWCCFDEFNRIDLEVLSAIASQIQAIKAAKDSLTVRFLLEGKEIRLKPFCAIFITMNPGYKGRVELPDNLKSLFRPVSMMVPDYELIAEIMLFSKGFKSAKLNAGKIVNLYHLSSKQLSQQDHYDFGMRAIKTVLLRVGQKRQEFKTHNKKKRFSAAEETLIIMRALKEVNLPKFLANDVSLFEGIMTDLFPEMKVPKVKTKRLESAISLAIQHLCLQPLERQMEKVIQFYNQLMGRVGVMLIGPTGGGKTTIRTILEKALMVLPLVDTENTRKFDAFQNSTKRGKIETFVLNPKCVTLGELFGETNPSTLEWSDGLISSAVRIFAKFSTKKPKKKDPTPGRNYEVQDLYTLNTVNVADAVVTDDTLQSTENVNYETVTDWQWIVFDGPVDPIWVENLNSVLDDTRMLCLANSERIYLSPGIRMIFEVDNLAQASPATVSRCAMVYVDPVDLGWEPYVKTWLESFSEVITQNDIEYLESLFHCSINRGLDFLNQHKKMQAFPVHEMGIVMNICRIIGSFIHIMKQNHGLQSGSKRRQSSVSFSTGIQNNASQFSDATSSFSRMVPSIMKKRVGPIWFWEKQPNKVQVLLGKLFIFAFTWAVGGVLKREEEHEGETLIGLTTSHDDLANITRDFNYLVRDLFERDPPANIQIPSGDKTVFDYFVDLQTGEFEPWANLVPSTQFLIQKETLDLPDSDNIMAENQEKKTETSMFIPNIDTIRHSFLTSLLLLNKHPVLIIGDSGSGKTAMIENMLRRLQKQGGLNINMGTILGDVFYYGESQKTSLLKNFSYLRSDTFRSPRKRTVSSTKDFISGLGLNPTREESVVEGSSSESSKGSIICTMQLGTHTSAAQTKAWILQRLILKSKDILGAPQSKQVLLFIDDLNMPVPEEYGAQSPLELIRQFLDLGGFYDTRHLEWKHVQDVVLVASCTPHSEGSNEISARLLTHFCTFVMPSTSLQSLQRIFQVRLGTHFHNNRFLVEVQKCTDYLTCSSIALYYRMFYKMRPTPAKCHYIFNLRDLFKVLEGLLQAHRSVIVSKETTALFFVHESARVFHDRLVDPAEQECFYQFLTSELNNYFKIGWTKEKLMEDPPIFVDFLDLNAPMEKRIYRNATSQKRLLLALEESYIRMKAIKPEDTSIVFFKEVIQHITRAARIFRQEGGHMTQIGLDGNGKVTCVSLACCLSECSLYRLSVTSNYTSVNFREDLKMSTSKQV</sequence>
<evidence type="ECO:0000256" key="8">
    <source>
        <dbReference type="ARBA" id="ARBA00023017"/>
    </source>
</evidence>
<evidence type="ECO:0000256" key="7">
    <source>
        <dbReference type="ARBA" id="ARBA00022840"/>
    </source>
</evidence>
<dbReference type="EMBL" id="JAPFRF010000002">
    <property type="protein sequence ID" value="KAJ7341026.1"/>
    <property type="molecule type" value="Genomic_DNA"/>
</dbReference>
<dbReference type="GO" id="GO:0051959">
    <property type="term" value="F:dynein light intermediate chain binding"/>
    <property type="evidence" value="ECO:0007669"/>
    <property type="project" value="InterPro"/>
</dbReference>
<evidence type="ECO:0000256" key="12">
    <source>
        <dbReference type="ARBA" id="ARBA00023212"/>
    </source>
</evidence>
<comment type="subcellular location">
    <subcellularLocation>
        <location evidence="1">Cell projection</location>
        <location evidence="1">Cilium</location>
    </subcellularLocation>
    <subcellularLocation>
        <location evidence="2">Cytoplasm</location>
        <location evidence="2">Cytoskeleton</location>
    </subcellularLocation>
</comment>
<dbReference type="GO" id="GO:0007018">
    <property type="term" value="P:microtubule-based movement"/>
    <property type="evidence" value="ECO:0007669"/>
    <property type="project" value="InterPro"/>
</dbReference>
<dbReference type="GO" id="GO:0005874">
    <property type="term" value="C:microtubule"/>
    <property type="evidence" value="ECO:0007669"/>
    <property type="project" value="UniProtKB-KW"/>
</dbReference>
<dbReference type="GO" id="GO:0045505">
    <property type="term" value="F:dynein intermediate chain binding"/>
    <property type="evidence" value="ECO:0007669"/>
    <property type="project" value="InterPro"/>
</dbReference>
<keyword evidence="7" id="KW-0067">ATP-binding</keyword>
<keyword evidence="10" id="KW-0969">Cilium</keyword>
<dbReference type="GO" id="GO:0030286">
    <property type="term" value="C:dynein complex"/>
    <property type="evidence" value="ECO:0007669"/>
    <property type="project" value="UniProtKB-KW"/>
</dbReference>
<gene>
    <name evidence="15" type="ORF">JRQ81_004682</name>
</gene>
<keyword evidence="13" id="KW-0966">Cell projection</keyword>
<dbReference type="InterPro" id="IPR026983">
    <property type="entry name" value="DHC"/>
</dbReference>
<keyword evidence="12" id="KW-0206">Cytoskeleton</keyword>
<dbReference type="AlphaFoldDB" id="A0A9Q0Y3D8"/>
<evidence type="ECO:0000256" key="13">
    <source>
        <dbReference type="ARBA" id="ARBA00023273"/>
    </source>
</evidence>
<feature type="non-terminal residue" evidence="15">
    <location>
        <position position="1243"/>
    </location>
</feature>
<proteinExistence type="inferred from homology"/>
<evidence type="ECO:0000256" key="11">
    <source>
        <dbReference type="ARBA" id="ARBA00023175"/>
    </source>
</evidence>
<organism evidence="15 16">
    <name type="scientific">Phrynocephalus forsythii</name>
    <dbReference type="NCBI Taxonomy" id="171643"/>
    <lineage>
        <taxon>Eukaryota</taxon>
        <taxon>Metazoa</taxon>
        <taxon>Chordata</taxon>
        <taxon>Craniata</taxon>
        <taxon>Vertebrata</taxon>
        <taxon>Euteleostomi</taxon>
        <taxon>Lepidosauria</taxon>
        <taxon>Squamata</taxon>
        <taxon>Bifurcata</taxon>
        <taxon>Unidentata</taxon>
        <taxon>Episquamata</taxon>
        <taxon>Toxicofera</taxon>
        <taxon>Iguania</taxon>
        <taxon>Acrodonta</taxon>
        <taxon>Agamidae</taxon>
        <taxon>Agaminae</taxon>
        <taxon>Phrynocephalus</taxon>
    </lineage>
</organism>
<dbReference type="Pfam" id="PF12780">
    <property type="entry name" value="AAA_8"/>
    <property type="match status" value="1"/>
</dbReference>
<dbReference type="Gene3D" id="3.40.50.300">
    <property type="entry name" value="P-loop containing nucleotide triphosphate hydrolases"/>
    <property type="match status" value="4"/>
</dbReference>
<dbReference type="Pfam" id="PF12774">
    <property type="entry name" value="AAA_6"/>
    <property type="match status" value="1"/>
</dbReference>
<dbReference type="SUPFAM" id="SSF52540">
    <property type="entry name" value="P-loop containing nucleoside triphosphate hydrolases"/>
    <property type="match status" value="3"/>
</dbReference>
<evidence type="ECO:0000256" key="1">
    <source>
        <dbReference type="ARBA" id="ARBA00004138"/>
    </source>
</evidence>
<evidence type="ECO:0000256" key="4">
    <source>
        <dbReference type="ARBA" id="ARBA00022490"/>
    </source>
</evidence>
<evidence type="ECO:0000313" key="16">
    <source>
        <dbReference type="Proteomes" id="UP001142489"/>
    </source>
</evidence>
<dbReference type="Pfam" id="PF12775">
    <property type="entry name" value="AAA_7"/>
    <property type="match status" value="2"/>
</dbReference>
<dbReference type="PANTHER" id="PTHR22878:SF64">
    <property type="entry name" value="DYNEIN AXONEMAL HEAVY CHAIN 14"/>
    <property type="match status" value="1"/>
</dbReference>
<evidence type="ECO:0000313" key="15">
    <source>
        <dbReference type="EMBL" id="KAJ7341026.1"/>
    </source>
</evidence>
<evidence type="ECO:0000259" key="14">
    <source>
        <dbReference type="SMART" id="SM00382"/>
    </source>
</evidence>
<comment type="caution">
    <text evidence="15">The sequence shown here is derived from an EMBL/GenBank/DDBJ whole genome shotgun (WGS) entry which is preliminary data.</text>
</comment>
<evidence type="ECO:0000256" key="5">
    <source>
        <dbReference type="ARBA" id="ARBA00022701"/>
    </source>
</evidence>
<keyword evidence="8" id="KW-0243">Dynein</keyword>
<dbReference type="Pfam" id="PF17852">
    <property type="entry name" value="Dynein_AAA_lid"/>
    <property type="match status" value="1"/>
</dbReference>
<dbReference type="OrthoDB" id="424310at2759"/>
<dbReference type="Gene3D" id="1.10.8.710">
    <property type="match status" value="1"/>
</dbReference>
<protein>
    <recommendedName>
        <fullName evidence="14">AAA+ ATPase domain-containing protein</fullName>
    </recommendedName>
</protein>
<evidence type="ECO:0000256" key="3">
    <source>
        <dbReference type="ARBA" id="ARBA00008887"/>
    </source>
</evidence>
<dbReference type="Pfam" id="PF17857">
    <property type="entry name" value="AAA_lid_1"/>
    <property type="match status" value="1"/>
</dbReference>
<dbReference type="InterPro" id="IPR003593">
    <property type="entry name" value="AAA+_ATPase"/>
</dbReference>
<accession>A0A9Q0Y3D8</accession>
<keyword evidence="16" id="KW-1185">Reference proteome</keyword>
<dbReference type="Proteomes" id="UP001142489">
    <property type="component" value="Unassembled WGS sequence"/>
</dbReference>
<keyword evidence="6" id="KW-0547">Nucleotide-binding</keyword>
<dbReference type="InterPro" id="IPR043157">
    <property type="entry name" value="Dynein_AAA1S"/>
</dbReference>
<dbReference type="InterPro" id="IPR027417">
    <property type="entry name" value="P-loop_NTPase"/>
</dbReference>
<dbReference type="PANTHER" id="PTHR22878">
    <property type="entry name" value="DYNEIN HEAVY CHAIN 6, AXONEMAL-LIKE-RELATED"/>
    <property type="match status" value="1"/>
</dbReference>
<dbReference type="FunFam" id="1.10.8.710:FF:000001">
    <property type="entry name" value="Dynein axonemal heavy chain 2"/>
    <property type="match status" value="1"/>
</dbReference>
<keyword evidence="9" id="KW-0175">Coiled coil</keyword>
<evidence type="ECO:0000256" key="6">
    <source>
        <dbReference type="ARBA" id="ARBA00022741"/>
    </source>
</evidence>
<keyword evidence="11" id="KW-0505">Motor protein</keyword>
<dbReference type="GO" id="GO:0005929">
    <property type="term" value="C:cilium"/>
    <property type="evidence" value="ECO:0007669"/>
    <property type="project" value="UniProtKB-SubCell"/>
</dbReference>
<dbReference type="InterPro" id="IPR024317">
    <property type="entry name" value="Dynein_heavy_chain_D4_dom"/>
</dbReference>